<feature type="transmembrane region" description="Helical" evidence="11">
    <location>
        <begin position="164"/>
        <end position="184"/>
    </location>
</feature>
<evidence type="ECO:0000256" key="7">
    <source>
        <dbReference type="ARBA" id="ARBA00023002"/>
    </source>
</evidence>
<evidence type="ECO:0000256" key="11">
    <source>
        <dbReference type="SAM" id="Phobius"/>
    </source>
</evidence>
<protein>
    <submittedName>
        <fullName evidence="13">Probable ferric reductase transmembrane component 8</fullName>
    </submittedName>
</protein>
<evidence type="ECO:0000256" key="8">
    <source>
        <dbReference type="ARBA" id="ARBA00023065"/>
    </source>
</evidence>
<keyword evidence="8" id="KW-0813">Transport</keyword>
<feature type="transmembrane region" description="Helical" evidence="11">
    <location>
        <begin position="91"/>
        <end position="114"/>
    </location>
</feature>
<keyword evidence="8" id="KW-0406">Ion transport</keyword>
<dbReference type="InterPro" id="IPR013130">
    <property type="entry name" value="Fe3_Rdtase_TM_dom"/>
</dbReference>
<feature type="transmembrane region" description="Helical" evidence="11">
    <location>
        <begin position="37"/>
        <end position="57"/>
    </location>
</feature>
<dbReference type="EMBL" id="CAKXYY010000002">
    <property type="protein sequence ID" value="CAH2350958.1"/>
    <property type="molecule type" value="Genomic_DNA"/>
</dbReference>
<dbReference type="InterPro" id="IPR050369">
    <property type="entry name" value="RBOH/FRE"/>
</dbReference>
<evidence type="ECO:0000256" key="10">
    <source>
        <dbReference type="SAM" id="MobiDB-lite"/>
    </source>
</evidence>
<comment type="caution">
    <text evidence="13">The sequence shown here is derived from an EMBL/GenBank/DDBJ whole genome shotgun (WGS) entry which is preliminary data.</text>
</comment>
<name>A0A9P0VWI1_9ASCO</name>
<evidence type="ECO:0000256" key="4">
    <source>
        <dbReference type="ARBA" id="ARBA00022827"/>
    </source>
</evidence>
<feature type="transmembrane region" description="Helical" evidence="11">
    <location>
        <begin position="226"/>
        <end position="245"/>
    </location>
</feature>
<keyword evidence="14" id="KW-1185">Reference proteome</keyword>
<evidence type="ECO:0000256" key="5">
    <source>
        <dbReference type="ARBA" id="ARBA00022982"/>
    </source>
</evidence>
<evidence type="ECO:0000256" key="9">
    <source>
        <dbReference type="ARBA" id="ARBA00023136"/>
    </source>
</evidence>
<accession>A0A9P0VWI1</accession>
<dbReference type="SFLD" id="SFLDS00052">
    <property type="entry name" value="Ferric_Reductase_Domain"/>
    <property type="match status" value="1"/>
</dbReference>
<evidence type="ECO:0000313" key="13">
    <source>
        <dbReference type="EMBL" id="CAH2350958.1"/>
    </source>
</evidence>
<dbReference type="Proteomes" id="UP000837801">
    <property type="component" value="Unassembled WGS sequence"/>
</dbReference>
<organism evidence="13 14">
    <name type="scientific">[Candida] railenensis</name>
    <dbReference type="NCBI Taxonomy" id="45579"/>
    <lineage>
        <taxon>Eukaryota</taxon>
        <taxon>Fungi</taxon>
        <taxon>Dikarya</taxon>
        <taxon>Ascomycota</taxon>
        <taxon>Saccharomycotina</taxon>
        <taxon>Pichiomycetes</taxon>
        <taxon>Debaryomycetaceae</taxon>
        <taxon>Kurtzmaniella</taxon>
    </lineage>
</organism>
<evidence type="ECO:0000259" key="12">
    <source>
        <dbReference type="Pfam" id="PF01794"/>
    </source>
</evidence>
<dbReference type="PANTHER" id="PTHR11972:SF178">
    <property type="entry name" value="FERRIC REDUCTASE TRANSMEMBRANE COMPONENT 8-RELATED"/>
    <property type="match status" value="1"/>
</dbReference>
<evidence type="ECO:0000313" key="14">
    <source>
        <dbReference type="Proteomes" id="UP000837801"/>
    </source>
</evidence>
<reference evidence="13" key="1">
    <citation type="submission" date="2022-03" db="EMBL/GenBank/DDBJ databases">
        <authorList>
            <person name="Legras J.-L."/>
            <person name="Devillers H."/>
            <person name="Grondin C."/>
        </authorList>
    </citation>
    <scope>NUCLEOTIDE SEQUENCE</scope>
    <source>
        <strain evidence="13">CLIB 1423</strain>
    </source>
</reference>
<dbReference type="GO" id="GO:0033215">
    <property type="term" value="P:reductive iron assimilation"/>
    <property type="evidence" value="ECO:0007669"/>
    <property type="project" value="TreeGrafter"/>
</dbReference>
<keyword evidence="6 11" id="KW-1133">Transmembrane helix</keyword>
<dbReference type="SFLD" id="SFLDG01168">
    <property type="entry name" value="Ferric_reductase_subgroup_(FRE"/>
    <property type="match status" value="1"/>
</dbReference>
<keyword evidence="2" id="KW-0285">Flavoprotein</keyword>
<evidence type="ECO:0000256" key="6">
    <source>
        <dbReference type="ARBA" id="ARBA00022989"/>
    </source>
</evidence>
<evidence type="ECO:0000256" key="3">
    <source>
        <dbReference type="ARBA" id="ARBA00022692"/>
    </source>
</evidence>
<keyword evidence="7" id="KW-0560">Oxidoreductase</keyword>
<sequence>MLVLGLSFLNVTSIHYPNGKNPEYSRYRQSVTDEFALLTALLVSIIVVVGIPTWNYVSHRSSKIVEAWSRLNLGRWLLLNQVSIFQRLSSWIFFHSTSIFQLTFWLVVLCPLSFSELNDGDLIFLAKRLGKLPVVCLPTILFLTIRPSPLPNVLYLSLLPIHKWISRIVIIQSVLHVILYLGYFQHKHTWFKLFKLENNYGWAAFLGFLIIMITSIGSFRERWYRIFYFNHYIWSWIIVICLQFHARPVKVTFYTCLNVIILVGQVLYRWRLTRRTKYLTDVQVIDVSPQISIVEFPNEVLSKPATNPGAHVRIARYESNIFSRFYLEIVPNYHPYTLVSLPSDQYQKLIVKKGNFKLVNDQKYLISGTYDPHLLFMEEKKRNSESKFSIANIKSNASRLLIVVGGSAISFAIPIVRVMSYHGLPVKVVWVVRDFRDVVLLNYFSDFIQGDDFEIFITGNYNHNEILGKIDERTETEGVEIAIDDGSDDEGECCSVFPPEGLEVSEDGEIVANNEISNNGGNSATETDPLLSMSSSTHTFESRSIKSKKSSRRSSISSNPFEIPPETSTFQSNLYRRTLVKLNLVNKIYQGRPTLNHRYHQWCTNESNFTQCSGPIAVDDNTFICCRDVPVDKHGNDLPRQDGGAKRASDTNCWVVSAGPKNLVRNTGLWARESGLKFHEESFFV</sequence>
<keyword evidence="4" id="KW-0274">FAD</keyword>
<dbReference type="OrthoDB" id="10006946at2759"/>
<feature type="transmembrane region" description="Helical" evidence="11">
    <location>
        <begin position="200"/>
        <end position="219"/>
    </location>
</feature>
<feature type="transmembrane region" description="Helical" evidence="11">
    <location>
        <begin position="400"/>
        <end position="419"/>
    </location>
</feature>
<comment type="subcellular location">
    <subcellularLocation>
        <location evidence="1">Membrane</location>
        <topology evidence="1">Multi-pass membrane protein</topology>
    </subcellularLocation>
</comment>
<dbReference type="PANTHER" id="PTHR11972">
    <property type="entry name" value="NADPH OXIDASE"/>
    <property type="match status" value="1"/>
</dbReference>
<evidence type="ECO:0000256" key="1">
    <source>
        <dbReference type="ARBA" id="ARBA00004141"/>
    </source>
</evidence>
<keyword evidence="5" id="KW-0249">Electron transport</keyword>
<feature type="domain" description="Ferric oxidoreductase" evidence="12">
    <location>
        <begin position="130"/>
        <end position="241"/>
    </location>
</feature>
<proteinExistence type="predicted"/>
<feature type="region of interest" description="Disordered" evidence="10">
    <location>
        <begin position="513"/>
        <end position="567"/>
    </location>
</feature>
<evidence type="ECO:0000256" key="2">
    <source>
        <dbReference type="ARBA" id="ARBA00022630"/>
    </source>
</evidence>
<dbReference type="AlphaFoldDB" id="A0A9P0VWI1"/>
<gene>
    <name evidence="13" type="ORF">CLIB1423_02S09010</name>
</gene>
<dbReference type="GO" id="GO:0005886">
    <property type="term" value="C:plasma membrane"/>
    <property type="evidence" value="ECO:0007669"/>
    <property type="project" value="TreeGrafter"/>
</dbReference>
<feature type="compositionally biased region" description="Polar residues" evidence="10">
    <location>
        <begin position="514"/>
        <end position="539"/>
    </location>
</feature>
<keyword evidence="3 11" id="KW-0812">Transmembrane</keyword>
<dbReference type="SFLD" id="SFLDF00463">
    <property type="entry name" value="AIM14"/>
    <property type="match status" value="1"/>
</dbReference>
<keyword evidence="9 11" id="KW-0472">Membrane</keyword>
<dbReference type="Pfam" id="PF01794">
    <property type="entry name" value="Ferric_reduct"/>
    <property type="match status" value="1"/>
</dbReference>
<feature type="transmembrane region" description="Helical" evidence="11">
    <location>
        <begin position="251"/>
        <end position="268"/>
    </location>
</feature>
<dbReference type="GO" id="GO:0000293">
    <property type="term" value="F:ferric-chelate reductase activity"/>
    <property type="evidence" value="ECO:0007669"/>
    <property type="project" value="TreeGrafter"/>
</dbReference>